<gene>
    <name evidence="1" type="ORF">SAMN05192583_1369</name>
</gene>
<dbReference type="InterPro" id="IPR009579">
    <property type="entry name" value="DUF1192"/>
</dbReference>
<accession>A0A1H8BHG6</accession>
<evidence type="ECO:0000313" key="2">
    <source>
        <dbReference type="Proteomes" id="UP000199206"/>
    </source>
</evidence>
<organism evidence="1 2">
    <name type="scientific">Sphingomonas gellani</name>
    <dbReference type="NCBI Taxonomy" id="1166340"/>
    <lineage>
        <taxon>Bacteria</taxon>
        <taxon>Pseudomonadati</taxon>
        <taxon>Pseudomonadota</taxon>
        <taxon>Alphaproteobacteria</taxon>
        <taxon>Sphingomonadales</taxon>
        <taxon>Sphingomonadaceae</taxon>
        <taxon>Sphingomonas</taxon>
    </lineage>
</organism>
<dbReference type="EMBL" id="FOCF01000002">
    <property type="protein sequence ID" value="SEM82272.1"/>
    <property type="molecule type" value="Genomic_DNA"/>
</dbReference>
<dbReference type="OrthoDB" id="7173908at2"/>
<dbReference type="Proteomes" id="UP000199206">
    <property type="component" value="Unassembled WGS sequence"/>
</dbReference>
<dbReference type="Pfam" id="PF06698">
    <property type="entry name" value="DUF1192"/>
    <property type="match status" value="1"/>
</dbReference>
<dbReference type="STRING" id="1166340.SAMN05192583_1369"/>
<name>A0A1H8BHG6_9SPHN</name>
<proteinExistence type="predicted"/>
<dbReference type="RefSeq" id="WP_093664723.1">
    <property type="nucleotide sequence ID" value="NZ_FOCF01000002.1"/>
</dbReference>
<evidence type="ECO:0000313" key="1">
    <source>
        <dbReference type="EMBL" id="SEM82272.1"/>
    </source>
</evidence>
<dbReference type="AlphaFoldDB" id="A0A1H8BHG6"/>
<reference evidence="2" key="1">
    <citation type="submission" date="2016-10" db="EMBL/GenBank/DDBJ databases">
        <authorList>
            <person name="Varghese N."/>
            <person name="Submissions S."/>
        </authorList>
    </citation>
    <scope>NUCLEOTIDE SEQUENCE [LARGE SCALE GENOMIC DNA]</scope>
    <source>
        <strain evidence="2">S6-262</strain>
    </source>
</reference>
<keyword evidence="2" id="KW-1185">Reference proteome</keyword>
<sequence length="63" mass="7049">MDFDDAPPRPNDALADLVRQDLDRLSVAELEARIATLDAEIARCRTTIERAVNHRASADALFR</sequence>
<protein>
    <submittedName>
        <fullName evidence="1">Uncharacterized small protein, DUF1192 family</fullName>
    </submittedName>
</protein>